<reference evidence="1 2" key="1">
    <citation type="submission" date="2016-01" db="EMBL/GenBank/DDBJ databases">
        <authorList>
            <consortium name="TB Trials Study Group"/>
            <person name="Sutton G."/>
            <person name="Brinkac L."/>
            <person name="Sanka R."/>
            <person name="Adams M."/>
            <person name="Lau E.L."/>
            <person name="Macaden R."/>
            <person name="Grewal H.M.S."/>
        </authorList>
    </citation>
    <scope>NUCLEOTIDE SEQUENCE [LARGE SCALE GENOMIC DNA]</scope>
    <source>
        <strain evidence="1 2">IS-1744</strain>
    </source>
</reference>
<dbReference type="EMBL" id="LQIR01000026">
    <property type="protein sequence ID" value="KUI13726.1"/>
    <property type="molecule type" value="Genomic_DNA"/>
</dbReference>
<dbReference type="RefSeq" id="WP_064397705.1">
    <property type="nucleotide sequence ID" value="NZ_LQIR01000026.1"/>
</dbReference>
<comment type="caution">
    <text evidence="1">The sequence shown here is derived from an EMBL/GenBank/DDBJ whole genome shotgun (WGS) entry which is preliminary data.</text>
</comment>
<dbReference type="Proteomes" id="UP000053707">
    <property type="component" value="Unassembled WGS sequence"/>
</dbReference>
<protein>
    <submittedName>
        <fullName evidence="1">Uncharacterized protein</fullName>
    </submittedName>
</protein>
<evidence type="ECO:0000313" key="1">
    <source>
        <dbReference type="EMBL" id="KUI13726.1"/>
    </source>
</evidence>
<name>A0A101A4S5_9MYCO</name>
<keyword evidence="2" id="KW-1185">Reference proteome</keyword>
<gene>
    <name evidence="1" type="ORF">AU192_06075</name>
</gene>
<organism evidence="1 2">
    <name type="scientific">Mycobacterium lehmannii</name>
    <dbReference type="NCBI Taxonomy" id="2048550"/>
    <lineage>
        <taxon>Bacteria</taxon>
        <taxon>Bacillati</taxon>
        <taxon>Actinomycetota</taxon>
        <taxon>Actinomycetes</taxon>
        <taxon>Mycobacteriales</taxon>
        <taxon>Mycobacteriaceae</taxon>
        <taxon>Mycobacterium</taxon>
    </lineage>
</organism>
<evidence type="ECO:0000313" key="2">
    <source>
        <dbReference type="Proteomes" id="UP000053707"/>
    </source>
</evidence>
<dbReference type="AlphaFoldDB" id="A0A101A4S5"/>
<sequence>MITSVAIALARPRGRLLRYSACSQDRCWTGTVRADSVDTAILDVVRRVREEAGCERIRFVVHLPPRSTLWALRDEVALLIPGAYLERPRLADEELVRAAYEELRVEASTA</sequence>
<accession>A0A101A4S5</accession>
<proteinExistence type="predicted"/>